<keyword evidence="15" id="KW-1185">Reference proteome</keyword>
<evidence type="ECO:0000256" key="6">
    <source>
        <dbReference type="ARBA" id="ARBA00057241"/>
    </source>
</evidence>
<dbReference type="Ensembl" id="ENSOABT00000060838.1">
    <property type="protein sequence ID" value="ENSOABP00000063614.1"/>
    <property type="gene ID" value="ENSOABG00000029543.1"/>
</dbReference>
<proteinExistence type="inferred from homology"/>
<dbReference type="PANTHER" id="PTHR21600">
    <property type="entry name" value="MITOCHONDRIAL RNA PSEUDOURIDINE SYNTHASE"/>
    <property type="match status" value="1"/>
</dbReference>
<keyword evidence="5" id="KW-0413">Isomerase</keyword>
<dbReference type="PROSITE" id="PS50889">
    <property type="entry name" value="S4"/>
    <property type="match status" value="1"/>
</dbReference>
<dbReference type="InterPro" id="IPR020103">
    <property type="entry name" value="PsdUridine_synth_cat_dom_sf"/>
</dbReference>
<dbReference type="InterPro" id="IPR050188">
    <property type="entry name" value="RluA_PseudoU_synthase"/>
</dbReference>
<evidence type="ECO:0000256" key="11">
    <source>
        <dbReference type="SAM" id="MobiDB-lite"/>
    </source>
</evidence>
<evidence type="ECO:0000256" key="4">
    <source>
        <dbReference type="ARBA" id="ARBA00022664"/>
    </source>
</evidence>
<dbReference type="GO" id="GO:0006397">
    <property type="term" value="P:mRNA processing"/>
    <property type="evidence" value="ECO:0007669"/>
    <property type="project" value="UniProtKB-KW"/>
</dbReference>
<dbReference type="RefSeq" id="XP_031614047.2">
    <property type="nucleotide sequence ID" value="XM_031758187.2"/>
</dbReference>
<dbReference type="Gene3D" id="3.30.2350.10">
    <property type="entry name" value="Pseudouridine synthase"/>
    <property type="match status" value="1"/>
</dbReference>
<dbReference type="PROSITE" id="PS01129">
    <property type="entry name" value="PSI_RLU"/>
    <property type="match status" value="1"/>
</dbReference>
<dbReference type="GO" id="GO:0009982">
    <property type="term" value="F:pseudouridine synthase activity"/>
    <property type="evidence" value="ECO:0007669"/>
    <property type="project" value="InterPro"/>
</dbReference>
<dbReference type="Proteomes" id="UP000472276">
    <property type="component" value="Unassembled WGS sequence"/>
</dbReference>
<evidence type="ECO:0000256" key="2">
    <source>
        <dbReference type="ARBA" id="ARBA00010876"/>
    </source>
</evidence>
<dbReference type="Pfam" id="PF00849">
    <property type="entry name" value="PseudoU_synth_2"/>
    <property type="match status" value="1"/>
</dbReference>
<reference evidence="14" key="2">
    <citation type="submission" date="2025-08" db="UniProtKB">
        <authorList>
            <consortium name="Ensembl"/>
        </authorList>
    </citation>
    <scope>IDENTIFICATION</scope>
</reference>
<evidence type="ECO:0000313" key="14">
    <source>
        <dbReference type="Ensembl" id="ENSOABP00000063614.1"/>
    </source>
</evidence>
<comment type="function">
    <text evidence="6">Pseudouridine synthase that catalyzes pseudouridylation of mRNAs.</text>
</comment>
<evidence type="ECO:0000256" key="5">
    <source>
        <dbReference type="ARBA" id="ARBA00023235"/>
    </source>
</evidence>
<dbReference type="GO" id="GO:0000455">
    <property type="term" value="P:enzyme-directed rRNA pseudouridine synthesis"/>
    <property type="evidence" value="ECO:0007669"/>
    <property type="project" value="TreeGrafter"/>
</dbReference>
<feature type="compositionally biased region" description="Basic residues" evidence="11">
    <location>
        <begin position="99"/>
        <end position="111"/>
    </location>
</feature>
<gene>
    <name evidence="14" type="primary">RPUSD2</name>
</gene>
<protein>
    <recommendedName>
        <fullName evidence="7">Pseudouridylate synthase RPUSD2</fullName>
    </recommendedName>
    <alternativeName>
        <fullName evidence="8">RNA pseudouridylate synthase domain-containing protein 2</fullName>
    </alternativeName>
</protein>
<feature type="region of interest" description="Disordered" evidence="11">
    <location>
        <begin position="75"/>
        <end position="130"/>
    </location>
</feature>
<sequence length="578" mass="64994">MHVRVAFGSLLSFFLSQCDVHCRGVFVSACEKANRFLSCLNSPQCRKSSWTMEQAGIESGTLVNVNTPVPVEQKTTAVEASETGKRKNDDPDDPETSGRGKRRRGAGGKKLRPGERYIPPPQKRNPGVSFSQEHFNETSYYFEAGLRKVYPYYFDFKTYCKGRWIGKSLLDVFKNEFRAESIGYYQKAAKEGRIRLNETPVEDLSVVLRNNDHLRNTVHRHEPPVVGRPLEILVDDGEVLVVDKPASIPVHPCGRFRHNTVIFILGKEFGISELHTVHRLDRLTSGVLLFARTLETSKKLDQMVRDRQLEKEYVCRVEGEFPEDEVICEEPILVVSFKIGLCRVDPKGKECRTVFQRLSFNGKTSVVRCLPLTGRTHQIRVHLQYLGFPILNDPVYGSSAWGPHRGKGGLVGKSDEELLQALVEEHHSQENFNMLDIADDCIGIAHKAVICKNKASEKMDKSAGTAESDKSGESCPVQVDACGSDKKLDCIEAVNDNNTVKDCQNPQPAKSHGNETGANDSSQKTPPDHLCSECKLVRPDPTEKELIMYLHALRYKGPDFEYSTQLPDWAKEDWVEAD</sequence>
<evidence type="ECO:0000256" key="7">
    <source>
        <dbReference type="ARBA" id="ARBA00072682"/>
    </source>
</evidence>
<comment type="catalytic activity">
    <reaction evidence="1">
        <text>a uridine in mRNA = a pseudouridine in mRNA</text>
        <dbReference type="Rhea" id="RHEA:56644"/>
        <dbReference type="Rhea" id="RHEA-COMP:14658"/>
        <dbReference type="Rhea" id="RHEA-COMP:14659"/>
        <dbReference type="ChEBI" id="CHEBI:65314"/>
        <dbReference type="ChEBI" id="CHEBI:65315"/>
    </reaction>
</comment>
<feature type="region of interest" description="Disordered" evidence="11">
    <location>
        <begin position="499"/>
        <end position="527"/>
    </location>
</feature>
<organism evidence="14 15">
    <name type="scientific">Oreochromis aureus</name>
    <name type="common">Israeli tilapia</name>
    <name type="synonym">Chromis aureus</name>
    <dbReference type="NCBI Taxonomy" id="47969"/>
    <lineage>
        <taxon>Eukaryota</taxon>
        <taxon>Metazoa</taxon>
        <taxon>Chordata</taxon>
        <taxon>Craniata</taxon>
        <taxon>Vertebrata</taxon>
        <taxon>Euteleostomi</taxon>
        <taxon>Actinopterygii</taxon>
        <taxon>Neopterygii</taxon>
        <taxon>Teleostei</taxon>
        <taxon>Neoteleostei</taxon>
        <taxon>Acanthomorphata</taxon>
        <taxon>Ovalentaria</taxon>
        <taxon>Cichlomorphae</taxon>
        <taxon>Cichliformes</taxon>
        <taxon>Cichlidae</taxon>
        <taxon>African cichlids</taxon>
        <taxon>Pseudocrenilabrinae</taxon>
        <taxon>Oreochromini</taxon>
        <taxon>Oreochromis</taxon>
    </lineage>
</organism>
<dbReference type="InterPro" id="IPR006145">
    <property type="entry name" value="PsdUridine_synth_RsuA/RluA"/>
</dbReference>
<keyword evidence="10" id="KW-0694">RNA-binding</keyword>
<dbReference type="GO" id="GO:0003723">
    <property type="term" value="F:RNA binding"/>
    <property type="evidence" value="ECO:0007669"/>
    <property type="project" value="UniProtKB-KW"/>
</dbReference>
<dbReference type="SUPFAM" id="SSF55120">
    <property type="entry name" value="Pseudouridine synthase"/>
    <property type="match status" value="1"/>
</dbReference>
<reference evidence="15" key="1">
    <citation type="submission" date="2020-03" db="EMBL/GenBank/DDBJ databases">
        <title>Evolution of repeat sequences and sex chromosomes of tilapia species revealed by chromosome-level genomes.</title>
        <authorList>
            <person name="Xu L."/>
            <person name="Tao W."/>
            <person name="Wang D."/>
            <person name="Zhou Q."/>
        </authorList>
    </citation>
    <scope>NUCLEOTIDE SEQUENCE [LARGE SCALE GENOMIC DNA]</scope>
    <source>
        <strain evidence="15">Israel</strain>
    </source>
</reference>
<dbReference type="GeneID" id="116334693"/>
<keyword evidence="3" id="KW-0597">Phosphoprotein</keyword>
<evidence type="ECO:0000256" key="9">
    <source>
        <dbReference type="PIRSR" id="PIRSR606225-1"/>
    </source>
</evidence>
<dbReference type="CDD" id="cd02557">
    <property type="entry name" value="PseudoU_synth_ScRIB2"/>
    <property type="match status" value="1"/>
</dbReference>
<dbReference type="PANTHER" id="PTHR21600:SF40">
    <property type="entry name" value="PSEUDOURIDYLATE SYNTHASE RPUSD2"/>
    <property type="match status" value="1"/>
</dbReference>
<feature type="chain" id="PRO_5044331160" description="Pseudouridylate synthase RPUSD2" evidence="12">
    <location>
        <begin position="19"/>
        <end position="578"/>
    </location>
</feature>
<dbReference type="InterPro" id="IPR006224">
    <property type="entry name" value="PsdUridine_synth_RluA-like_CS"/>
</dbReference>
<feature type="domain" description="Pseudouridine synthase RsuA/RluA-like" evidence="13">
    <location>
        <begin position="239"/>
        <end position="384"/>
    </location>
</feature>
<keyword evidence="12" id="KW-0732">Signal</keyword>
<dbReference type="AlphaFoldDB" id="A0AAZ1X7K1"/>
<name>A0AAZ1X7K1_OREAU</name>
<accession>A0AAZ1X7K1</accession>
<dbReference type="NCBIfam" id="TIGR00005">
    <property type="entry name" value="rluA_subfam"/>
    <property type="match status" value="1"/>
</dbReference>
<evidence type="ECO:0000313" key="15">
    <source>
        <dbReference type="Proteomes" id="UP000472276"/>
    </source>
</evidence>
<evidence type="ECO:0000256" key="8">
    <source>
        <dbReference type="ARBA" id="ARBA00080257"/>
    </source>
</evidence>
<evidence type="ECO:0000259" key="13">
    <source>
        <dbReference type="Pfam" id="PF00849"/>
    </source>
</evidence>
<evidence type="ECO:0000256" key="3">
    <source>
        <dbReference type="ARBA" id="ARBA00022553"/>
    </source>
</evidence>
<keyword evidence="4" id="KW-0507">mRNA processing</keyword>
<feature type="active site" evidence="9">
    <location>
        <position position="281"/>
    </location>
</feature>
<dbReference type="FunFam" id="3.30.2350.10:FF:000010">
    <property type="entry name" value="RNA pseudouridine synthase domain-containing 2"/>
    <property type="match status" value="1"/>
</dbReference>
<feature type="compositionally biased region" description="Polar residues" evidence="11">
    <location>
        <begin position="499"/>
        <end position="525"/>
    </location>
</feature>
<feature type="signal peptide" evidence="12">
    <location>
        <begin position="1"/>
        <end position="18"/>
    </location>
</feature>
<evidence type="ECO:0000256" key="12">
    <source>
        <dbReference type="SAM" id="SignalP"/>
    </source>
</evidence>
<reference evidence="14" key="3">
    <citation type="submission" date="2025-09" db="UniProtKB">
        <authorList>
            <consortium name="Ensembl"/>
        </authorList>
    </citation>
    <scope>IDENTIFICATION</scope>
</reference>
<evidence type="ECO:0000256" key="10">
    <source>
        <dbReference type="PROSITE-ProRule" id="PRU00182"/>
    </source>
</evidence>
<evidence type="ECO:0000256" key="1">
    <source>
        <dbReference type="ARBA" id="ARBA00001166"/>
    </source>
</evidence>
<dbReference type="InterPro" id="IPR006225">
    <property type="entry name" value="PsdUridine_synth_RluC/D"/>
</dbReference>
<comment type="similarity">
    <text evidence="2">Belongs to the pseudouridine synthase RluA family.</text>
</comment>